<dbReference type="PANTHER" id="PTHR20961:SF38">
    <property type="entry name" value="PROTEIN O-LINKED-MANNOSE BETA-1,4-N-ACETYLGLUCOSAMINYLTRANSFERASE 2"/>
    <property type="match status" value="1"/>
</dbReference>
<dbReference type="InterPro" id="IPR049625">
    <property type="entry name" value="Glyco_transf_61_cat"/>
</dbReference>
<reference evidence="9" key="1">
    <citation type="submission" date="2023-07" db="EMBL/GenBank/DDBJ databases">
        <authorList>
            <person name="Ivanov I."/>
            <person name="Teneva D."/>
            <person name="Stoikov I."/>
        </authorList>
    </citation>
    <scope>NUCLEOTIDE SEQUENCE</scope>
    <source>
        <strain evidence="9">4475</strain>
    </source>
</reference>
<dbReference type="EMBL" id="OY569118">
    <property type="protein sequence ID" value="CAJ1003485.1"/>
    <property type="molecule type" value="Genomic_DNA"/>
</dbReference>
<evidence type="ECO:0000256" key="7">
    <source>
        <dbReference type="ARBA" id="ARBA00023180"/>
    </source>
</evidence>
<accession>A0AA48RIC8</accession>
<gene>
    <name evidence="9" type="ORF">BSPP4475_14290</name>
</gene>
<keyword evidence="3" id="KW-0808">Transferase</keyword>
<dbReference type="KEGG" id="bayd:BSPP4475_14290"/>
<keyword evidence="4" id="KW-0812">Transmembrane</keyword>
<evidence type="ECO:0000256" key="3">
    <source>
        <dbReference type="ARBA" id="ARBA00022679"/>
    </source>
</evidence>
<name>A0AA48RIC8_9BACL</name>
<dbReference type="Proteomes" id="UP001189619">
    <property type="component" value="Chromosome"/>
</dbReference>
<evidence type="ECO:0000256" key="2">
    <source>
        <dbReference type="ARBA" id="ARBA00022676"/>
    </source>
</evidence>
<keyword evidence="2" id="KW-0328">Glycosyltransferase</keyword>
<evidence type="ECO:0000256" key="4">
    <source>
        <dbReference type="ARBA" id="ARBA00022692"/>
    </source>
</evidence>
<feature type="domain" description="Glycosyltransferase 61 catalytic" evidence="8">
    <location>
        <begin position="140"/>
        <end position="309"/>
    </location>
</feature>
<evidence type="ECO:0000256" key="6">
    <source>
        <dbReference type="ARBA" id="ARBA00023136"/>
    </source>
</evidence>
<dbReference type="PANTHER" id="PTHR20961">
    <property type="entry name" value="GLYCOSYLTRANSFERASE"/>
    <property type="match status" value="1"/>
</dbReference>
<proteinExistence type="predicted"/>
<protein>
    <submittedName>
        <fullName evidence="9">Glycosyltransferase family 61 protein</fullName>
    </submittedName>
</protein>
<evidence type="ECO:0000313" key="9">
    <source>
        <dbReference type="EMBL" id="CAJ1003485.1"/>
    </source>
</evidence>
<keyword evidence="6" id="KW-0472">Membrane</keyword>
<dbReference type="InterPro" id="IPR007657">
    <property type="entry name" value="Glycosyltransferase_61"/>
</dbReference>
<evidence type="ECO:0000259" key="8">
    <source>
        <dbReference type="Pfam" id="PF04577"/>
    </source>
</evidence>
<evidence type="ECO:0000256" key="5">
    <source>
        <dbReference type="ARBA" id="ARBA00022989"/>
    </source>
</evidence>
<keyword evidence="10" id="KW-1185">Reference proteome</keyword>
<keyword evidence="5" id="KW-1133">Transmembrane helix</keyword>
<dbReference type="Pfam" id="PF04577">
    <property type="entry name" value="Glyco_transf_61"/>
    <property type="match status" value="1"/>
</dbReference>
<keyword evidence="7" id="KW-0325">Glycoprotein</keyword>
<dbReference type="GO" id="GO:0016757">
    <property type="term" value="F:glycosyltransferase activity"/>
    <property type="evidence" value="ECO:0007669"/>
    <property type="project" value="UniProtKB-KW"/>
</dbReference>
<organism evidence="9 10">
    <name type="scientific">Brevibacillus aydinogluensis</name>
    <dbReference type="NCBI Taxonomy" id="927786"/>
    <lineage>
        <taxon>Bacteria</taxon>
        <taxon>Bacillati</taxon>
        <taxon>Bacillota</taxon>
        <taxon>Bacilli</taxon>
        <taxon>Bacillales</taxon>
        <taxon>Paenibacillaceae</taxon>
        <taxon>Brevibacillus</taxon>
    </lineage>
</organism>
<dbReference type="GO" id="GO:0016020">
    <property type="term" value="C:membrane"/>
    <property type="evidence" value="ECO:0007669"/>
    <property type="project" value="UniProtKB-SubCell"/>
</dbReference>
<dbReference type="RefSeq" id="WP_171566386.1">
    <property type="nucleotide sequence ID" value="NZ_OY569118.1"/>
</dbReference>
<evidence type="ECO:0000256" key="1">
    <source>
        <dbReference type="ARBA" id="ARBA00004167"/>
    </source>
</evidence>
<dbReference type="AlphaFoldDB" id="A0AA48RIC8"/>
<evidence type="ECO:0000313" key="10">
    <source>
        <dbReference type="Proteomes" id="UP001189619"/>
    </source>
</evidence>
<comment type="subcellular location">
    <subcellularLocation>
        <location evidence="1">Membrane</location>
        <topology evidence="1">Single-pass membrane protein</topology>
    </subcellularLocation>
</comment>
<sequence length="374" mass="43153">MERWDEGIAPPRDFYNSTEDWAAAAYPDQKSAAGMYRKCPVEPFRYDPGRFQQPIDPSMWTMYGEPLPYYIAFMPNGRVWGENGAVISPDNKLVWDVSHEMYRLPQEHSVFEQEYLPPVTRLPGTAALLTYVGNSNYFFWMFDVLARMELLRREGIAVDKYLINQKRQPFQDETLAALGVTPDRLIECKSDTHICASNLVITPPVAYSGHVQKWVCDFLRERFAGWRAAASGGKGERLYISRSGARYRHVRNEEEVVALLERHGFTRIHCEEYSVAEQVRLFASAQVIVAPHGAGLANIVFCRPGTKVIEFFSPHWVRQTYWMISCHCDLDYYYLIGRKRKLVYDVWSIRYHIEDDIVVDLKRLAGLLKLAGCA</sequence>